<dbReference type="GO" id="GO:0003723">
    <property type="term" value="F:RNA binding"/>
    <property type="evidence" value="ECO:0007669"/>
    <property type="project" value="UniProtKB-UniRule"/>
</dbReference>
<dbReference type="Pfam" id="PF00270">
    <property type="entry name" value="DEAD"/>
    <property type="match status" value="1"/>
</dbReference>
<dbReference type="Proteomes" id="UP000236333">
    <property type="component" value="Unassembled WGS sequence"/>
</dbReference>
<comment type="catalytic activity">
    <reaction evidence="7">
        <text>ATP + H2O = ADP + phosphate + H(+)</text>
        <dbReference type="Rhea" id="RHEA:13065"/>
        <dbReference type="ChEBI" id="CHEBI:15377"/>
        <dbReference type="ChEBI" id="CHEBI:15378"/>
        <dbReference type="ChEBI" id="CHEBI:30616"/>
        <dbReference type="ChEBI" id="CHEBI:43474"/>
        <dbReference type="ChEBI" id="CHEBI:456216"/>
        <dbReference type="EC" id="3.6.4.13"/>
    </reaction>
</comment>
<keyword evidence="4 6" id="KW-0067">ATP-binding</keyword>
<dbReference type="InterPro" id="IPR000629">
    <property type="entry name" value="RNA-helicase_DEAD-box_CS"/>
</dbReference>
<keyword evidence="5 7" id="KW-0694">RNA-binding</keyword>
<evidence type="ECO:0000256" key="3">
    <source>
        <dbReference type="ARBA" id="ARBA00022806"/>
    </source>
</evidence>
<protein>
    <recommendedName>
        <fullName evidence="7">ATP-dependent RNA helicase</fullName>
        <ecNumber evidence="7">3.6.4.13</ecNumber>
    </recommendedName>
</protein>
<keyword evidence="11" id="KW-1185">Reference proteome</keyword>
<dbReference type="PROSITE" id="PS51194">
    <property type="entry name" value="HELICASE_CTER"/>
    <property type="match status" value="1"/>
</dbReference>
<reference evidence="10 11" key="1">
    <citation type="journal article" date="2017" name="Mol. Biol. Evol.">
        <title>The 4-celled Tetrabaena socialis nuclear genome reveals the essential components for genetic control of cell number at the origin of multicellularity in the volvocine lineage.</title>
        <authorList>
            <person name="Featherston J."/>
            <person name="Arakaki Y."/>
            <person name="Hanschen E.R."/>
            <person name="Ferris P.J."/>
            <person name="Michod R.E."/>
            <person name="Olson B.J.S.C."/>
            <person name="Nozaki H."/>
            <person name="Durand P.M."/>
        </authorList>
    </citation>
    <scope>NUCLEOTIDE SEQUENCE [LARGE SCALE GENOMIC DNA]</scope>
    <source>
        <strain evidence="10 11">NIES-571</strain>
    </source>
</reference>
<comment type="function">
    <text evidence="7">RNA helicase.</text>
</comment>
<dbReference type="Gene3D" id="3.40.50.300">
    <property type="entry name" value="P-loop containing nucleotide triphosphate hydrolases"/>
    <property type="match status" value="2"/>
</dbReference>
<evidence type="ECO:0000259" key="9">
    <source>
        <dbReference type="PROSITE" id="PS51194"/>
    </source>
</evidence>
<dbReference type="InterPro" id="IPR011545">
    <property type="entry name" value="DEAD/DEAH_box_helicase_dom"/>
</dbReference>
<comment type="similarity">
    <text evidence="6">Belongs to the DEAD box helicase family.</text>
</comment>
<evidence type="ECO:0000259" key="8">
    <source>
        <dbReference type="PROSITE" id="PS51192"/>
    </source>
</evidence>
<comment type="domain">
    <text evidence="7">The Q motif is unique to and characteristic of the DEAD box family of RNA helicases and controls ATP binding and hydrolysis.</text>
</comment>
<dbReference type="InterPro" id="IPR014001">
    <property type="entry name" value="Helicase_ATP-bd"/>
</dbReference>
<evidence type="ECO:0000256" key="5">
    <source>
        <dbReference type="ARBA" id="ARBA00022884"/>
    </source>
</evidence>
<feature type="domain" description="Helicase ATP-binding" evidence="8">
    <location>
        <begin position="1"/>
        <end position="97"/>
    </location>
</feature>
<dbReference type="GO" id="GO:0005524">
    <property type="term" value="F:ATP binding"/>
    <property type="evidence" value="ECO:0007669"/>
    <property type="project" value="UniProtKB-UniRule"/>
</dbReference>
<evidence type="ECO:0000256" key="7">
    <source>
        <dbReference type="RuleBase" id="RU365068"/>
    </source>
</evidence>
<dbReference type="PROSITE" id="PS51192">
    <property type="entry name" value="HELICASE_ATP_BIND_1"/>
    <property type="match status" value="1"/>
</dbReference>
<proteinExistence type="inferred from homology"/>
<keyword evidence="2 6" id="KW-0378">Hydrolase</keyword>
<dbReference type="AlphaFoldDB" id="A0A2J7ZLX1"/>
<gene>
    <name evidence="10" type="ORF">TSOC_012866</name>
</gene>
<dbReference type="OrthoDB" id="193716at2759"/>
<dbReference type="PROSITE" id="PS00039">
    <property type="entry name" value="DEAD_ATP_HELICASE"/>
    <property type="match status" value="1"/>
</dbReference>
<accession>A0A2J7ZLX1</accession>
<dbReference type="EMBL" id="PGGS01000960">
    <property type="protein sequence ID" value="PNH01262.1"/>
    <property type="molecule type" value="Genomic_DNA"/>
</dbReference>
<keyword evidence="3 6" id="KW-0347">Helicase</keyword>
<evidence type="ECO:0000256" key="6">
    <source>
        <dbReference type="RuleBase" id="RU000492"/>
    </source>
</evidence>
<sequence length="358" mass="38378">MRRDLQMLKDPPAILVATPGRLLDLLSNPEVARNFAVQTVILDEADRLLDPGFAPDVKKILRTMPGVDNRRTLLFTATVTDEVRAVAKNFMRPGYEYIDAPEHAGHANIMQSALLCGPSDVHVELARTLKSHASLVNRPKVMVFFPSTALLDLYYAVFKAHPDPAWSTLYALYGKMEPSKRVRAESAFRESGGVLFGSDAVGRGMDFKGVTLVVQIGFVPADTYQQRVGRTGRAGAAGQAVILLGRDEAKGLDKLKAAAPALEVLQAQPVLEAERKALALPPAQQKEAEAAFRGLLGANKSHAKALGLAPQGIVDAVAARLLGMGMAKVPHISDATLKKMGLTGVSFDTDAIKARVAA</sequence>
<evidence type="ECO:0000313" key="11">
    <source>
        <dbReference type="Proteomes" id="UP000236333"/>
    </source>
</evidence>
<organism evidence="10 11">
    <name type="scientific">Tetrabaena socialis</name>
    <dbReference type="NCBI Taxonomy" id="47790"/>
    <lineage>
        <taxon>Eukaryota</taxon>
        <taxon>Viridiplantae</taxon>
        <taxon>Chlorophyta</taxon>
        <taxon>core chlorophytes</taxon>
        <taxon>Chlorophyceae</taxon>
        <taxon>CS clade</taxon>
        <taxon>Chlamydomonadales</taxon>
        <taxon>Tetrabaenaceae</taxon>
        <taxon>Tetrabaena</taxon>
    </lineage>
</organism>
<evidence type="ECO:0000256" key="1">
    <source>
        <dbReference type="ARBA" id="ARBA00022741"/>
    </source>
</evidence>
<dbReference type="GO" id="GO:0003724">
    <property type="term" value="F:RNA helicase activity"/>
    <property type="evidence" value="ECO:0007669"/>
    <property type="project" value="UniProtKB-EC"/>
</dbReference>
<dbReference type="GO" id="GO:0016787">
    <property type="term" value="F:hydrolase activity"/>
    <property type="evidence" value="ECO:0007669"/>
    <property type="project" value="UniProtKB-KW"/>
</dbReference>
<dbReference type="EC" id="3.6.4.13" evidence="7"/>
<dbReference type="Pfam" id="PF00271">
    <property type="entry name" value="Helicase_C"/>
    <property type="match status" value="1"/>
</dbReference>
<dbReference type="InterPro" id="IPR001650">
    <property type="entry name" value="Helicase_C-like"/>
</dbReference>
<comment type="caution">
    <text evidence="10">The sequence shown here is derived from an EMBL/GenBank/DDBJ whole genome shotgun (WGS) entry which is preliminary data.</text>
</comment>
<evidence type="ECO:0000313" key="10">
    <source>
        <dbReference type="EMBL" id="PNH01262.1"/>
    </source>
</evidence>
<dbReference type="PANTHER" id="PTHR24031">
    <property type="entry name" value="RNA HELICASE"/>
    <property type="match status" value="1"/>
</dbReference>
<dbReference type="InterPro" id="IPR027417">
    <property type="entry name" value="P-loop_NTPase"/>
</dbReference>
<dbReference type="SMART" id="SM00490">
    <property type="entry name" value="HELICc"/>
    <property type="match status" value="1"/>
</dbReference>
<dbReference type="SUPFAM" id="SSF52540">
    <property type="entry name" value="P-loop containing nucleoside triphosphate hydrolases"/>
    <property type="match status" value="1"/>
</dbReference>
<name>A0A2J7ZLX1_9CHLO</name>
<feature type="domain" description="Helicase C-terminal" evidence="9">
    <location>
        <begin position="128"/>
        <end position="278"/>
    </location>
</feature>
<keyword evidence="1 6" id="KW-0547">Nucleotide-binding</keyword>
<evidence type="ECO:0000256" key="4">
    <source>
        <dbReference type="ARBA" id="ARBA00022840"/>
    </source>
</evidence>
<evidence type="ECO:0000256" key="2">
    <source>
        <dbReference type="ARBA" id="ARBA00022801"/>
    </source>
</evidence>